<dbReference type="PANTHER" id="PTHR43046:SF14">
    <property type="entry name" value="MUTT_NUDIX FAMILY PROTEIN"/>
    <property type="match status" value="1"/>
</dbReference>
<dbReference type="AlphaFoldDB" id="A0A7D5P5Y9"/>
<dbReference type="GO" id="GO:0016787">
    <property type="term" value="F:hydrolase activity"/>
    <property type="evidence" value="ECO:0007669"/>
    <property type="project" value="UniProtKB-KW"/>
</dbReference>
<dbReference type="Pfam" id="PF00293">
    <property type="entry name" value="NUDIX"/>
    <property type="match status" value="1"/>
</dbReference>
<evidence type="ECO:0000313" key="4">
    <source>
        <dbReference type="EMBL" id="QLH78545.1"/>
    </source>
</evidence>
<dbReference type="OrthoDB" id="211338at2157"/>
<sequence length="142" mass="16378">MSWRDIRPVAVGVPRREDEVLLSRLREDDDDIETFYRPIGGGIEFGESSDEALAREFDEELDVAIAEADLLETLENTFTFDGQRGHEIWFLYEVTLAESWPYERDEFEGREPEADETYRAVWTSVDALDGVTVYPEHLASLL</sequence>
<dbReference type="SUPFAM" id="SSF55811">
    <property type="entry name" value="Nudix"/>
    <property type="match status" value="1"/>
</dbReference>
<feature type="domain" description="Nudix hydrolase" evidence="3">
    <location>
        <begin position="5"/>
        <end position="142"/>
    </location>
</feature>
<dbReference type="InterPro" id="IPR000086">
    <property type="entry name" value="NUDIX_hydrolase_dom"/>
</dbReference>
<gene>
    <name evidence="4" type="ORF">HZS55_15155</name>
</gene>
<evidence type="ECO:0000256" key="2">
    <source>
        <dbReference type="ARBA" id="ARBA00022801"/>
    </source>
</evidence>
<dbReference type="PROSITE" id="PS51462">
    <property type="entry name" value="NUDIX"/>
    <property type="match status" value="1"/>
</dbReference>
<dbReference type="EMBL" id="CP058910">
    <property type="protein sequence ID" value="QLH78545.1"/>
    <property type="molecule type" value="Genomic_DNA"/>
</dbReference>
<dbReference type="RefSeq" id="WP_179908425.1">
    <property type="nucleotide sequence ID" value="NZ_CP058910.1"/>
</dbReference>
<comment type="cofactor">
    <cofactor evidence="1">
        <name>Mg(2+)</name>
        <dbReference type="ChEBI" id="CHEBI:18420"/>
    </cofactor>
</comment>
<dbReference type="PANTHER" id="PTHR43046">
    <property type="entry name" value="GDP-MANNOSE MANNOSYL HYDROLASE"/>
    <property type="match status" value="1"/>
</dbReference>
<organism evidence="4 5">
    <name type="scientific">Halosimplex rubrum</name>
    <dbReference type="NCBI Taxonomy" id="869889"/>
    <lineage>
        <taxon>Archaea</taxon>
        <taxon>Methanobacteriati</taxon>
        <taxon>Methanobacteriota</taxon>
        <taxon>Stenosarchaea group</taxon>
        <taxon>Halobacteria</taxon>
        <taxon>Halobacteriales</taxon>
        <taxon>Haloarculaceae</taxon>
        <taxon>Halosimplex</taxon>
    </lineage>
</organism>
<dbReference type="PROSITE" id="PS00893">
    <property type="entry name" value="NUDIX_BOX"/>
    <property type="match status" value="1"/>
</dbReference>
<dbReference type="InterPro" id="IPR015797">
    <property type="entry name" value="NUDIX_hydrolase-like_dom_sf"/>
</dbReference>
<keyword evidence="5" id="KW-1185">Reference proteome</keyword>
<dbReference type="KEGG" id="hrr:HZS55_15155"/>
<proteinExistence type="predicted"/>
<dbReference type="CDD" id="cd04688">
    <property type="entry name" value="NUDIX_Hydrolase"/>
    <property type="match status" value="1"/>
</dbReference>
<dbReference type="Proteomes" id="UP000509667">
    <property type="component" value="Chromosome"/>
</dbReference>
<evidence type="ECO:0000313" key="5">
    <source>
        <dbReference type="Proteomes" id="UP000509667"/>
    </source>
</evidence>
<dbReference type="GeneID" id="56079228"/>
<accession>A0A7D5P5Y9</accession>
<evidence type="ECO:0000256" key="1">
    <source>
        <dbReference type="ARBA" id="ARBA00001946"/>
    </source>
</evidence>
<keyword evidence="2" id="KW-0378">Hydrolase</keyword>
<dbReference type="InterPro" id="IPR020084">
    <property type="entry name" value="NUDIX_hydrolase_CS"/>
</dbReference>
<protein>
    <submittedName>
        <fullName evidence="4">NUDIX domain-containing protein</fullName>
    </submittedName>
</protein>
<evidence type="ECO:0000259" key="3">
    <source>
        <dbReference type="PROSITE" id="PS51462"/>
    </source>
</evidence>
<dbReference type="Gene3D" id="3.90.79.10">
    <property type="entry name" value="Nucleoside Triphosphate Pyrophosphohydrolase"/>
    <property type="match status" value="1"/>
</dbReference>
<reference evidence="4 5" key="1">
    <citation type="submission" date="2020-07" db="EMBL/GenBank/DDBJ databases">
        <title>Halosimplex pelagicum sp. nov. and Halosimplex rubrum sp. nov., isolated from salted brown alga Laminaria, and emended description of the genus Halosimplex.</title>
        <authorList>
            <person name="Cui H."/>
        </authorList>
    </citation>
    <scope>NUCLEOTIDE SEQUENCE [LARGE SCALE GENOMIC DNA]</scope>
    <source>
        <strain evidence="4 5">R27</strain>
    </source>
</reference>
<name>A0A7D5P5Y9_9EURY</name>